<accession>A0A7C3KI95</accession>
<protein>
    <recommendedName>
        <fullName evidence="4">SLH domain-containing protein</fullName>
    </recommendedName>
</protein>
<dbReference type="GO" id="GO:0016020">
    <property type="term" value="C:membrane"/>
    <property type="evidence" value="ECO:0007669"/>
    <property type="project" value="InterPro"/>
</dbReference>
<dbReference type="PANTHER" id="PTHR43308">
    <property type="entry name" value="OUTER MEMBRANE PROTEIN ALPHA-RELATED"/>
    <property type="match status" value="1"/>
</dbReference>
<evidence type="ECO:0000256" key="2">
    <source>
        <dbReference type="RuleBase" id="RU363072"/>
    </source>
</evidence>
<dbReference type="Gene3D" id="2.40.160.180">
    <property type="entry name" value="Carbohydrate-selective porin OprB"/>
    <property type="match status" value="1"/>
</dbReference>
<evidence type="ECO:0000313" key="5">
    <source>
        <dbReference type="EMBL" id="HFN00612.1"/>
    </source>
</evidence>
<evidence type="ECO:0000256" key="3">
    <source>
        <dbReference type="SAM" id="Coils"/>
    </source>
</evidence>
<proteinExistence type="inferred from homology"/>
<dbReference type="AlphaFoldDB" id="A0A7C3KI95"/>
<dbReference type="InterPro" id="IPR007049">
    <property type="entry name" value="Carb-sel_porin_OprB"/>
</dbReference>
<dbReference type="InterPro" id="IPR001119">
    <property type="entry name" value="SLH_dom"/>
</dbReference>
<dbReference type="Pfam" id="PF04966">
    <property type="entry name" value="OprB"/>
    <property type="match status" value="1"/>
</dbReference>
<evidence type="ECO:0000259" key="4">
    <source>
        <dbReference type="PROSITE" id="PS51272"/>
    </source>
</evidence>
<sequence length="577" mass="61600">MSKFLFKSLLCSPLALSVALSASGAAVAVETKIDETTVEPSASLIAAPEAGTAPVFSSEIKAPVQVSQLATEETAQTKELDTSSLEQVNRYSREGRNTQAQVTSVSQLSDVRPTDWAFQALQSLVERYGCIAGYPDRTYRGNQAMTRYEFAAGLNACLDRINELIAASTADLVKKEDLDALRKLQEEFAAELATLRGRVDSLEARTTTLEKQQFSTTTKLTGEVIFAVTDEFIQDGRDTNTVFQDRVRLLLNTSFSGRDLLVTRLDAGNAGIFDQPGVEGTQTFNLGDTDNDVVLGWLAYYFPIGEKGQVYIPAWAGLWYDVVPTQSGLMEAFDGGNGPLSYFAQRNPIYAIGGGTGIAASIPLGPVKISGGYMADNASSPLDEEGLFNGDYSAMGQISFDLGESFTIAATYVNAYRRDSIFDAGLPGSPLTGSALDNVLINPGNSATVNAYGVSAAFKFSPSFSINAFGTYVNANIIGDGAPNADFWTFGGGVAVADLFTKGSLLGVAAGVQPYLGNASDFGIADNDMPIHLEGFYKLQINDFISITPGVIYIINPGQSDSNDDILIGTLRTTFTF</sequence>
<organism evidence="5">
    <name type="scientific">Oscillatoriales cyanobacterium SpSt-418</name>
    <dbReference type="NCBI Taxonomy" id="2282169"/>
    <lineage>
        <taxon>Bacteria</taxon>
        <taxon>Bacillati</taxon>
        <taxon>Cyanobacteriota</taxon>
        <taxon>Cyanophyceae</taxon>
        <taxon>Oscillatoriophycideae</taxon>
        <taxon>Oscillatoriales</taxon>
    </lineage>
</organism>
<comment type="caution">
    <text evidence="5">The sequence shown here is derived from an EMBL/GenBank/DDBJ whole genome shotgun (WGS) entry which is preliminary data.</text>
</comment>
<dbReference type="InterPro" id="IPR038673">
    <property type="entry name" value="OprB_sf"/>
</dbReference>
<evidence type="ECO:0000256" key="1">
    <source>
        <dbReference type="ARBA" id="ARBA00008769"/>
    </source>
</evidence>
<keyword evidence="2" id="KW-0732">Signal</keyword>
<dbReference type="InterPro" id="IPR051465">
    <property type="entry name" value="Cell_Envelope_Struct_Comp"/>
</dbReference>
<feature type="chain" id="PRO_5028501454" description="SLH domain-containing protein" evidence="2">
    <location>
        <begin position="29"/>
        <end position="577"/>
    </location>
</feature>
<name>A0A7C3KI95_9CYAN</name>
<dbReference type="EMBL" id="DSRU01000334">
    <property type="protein sequence ID" value="HFN00612.1"/>
    <property type="molecule type" value="Genomic_DNA"/>
</dbReference>
<feature type="domain" description="SLH" evidence="4">
    <location>
        <begin position="104"/>
        <end position="168"/>
    </location>
</feature>
<feature type="coiled-coil region" evidence="3">
    <location>
        <begin position="185"/>
        <end position="212"/>
    </location>
</feature>
<keyword evidence="3" id="KW-0175">Coiled coil</keyword>
<dbReference type="InterPro" id="IPR047684">
    <property type="entry name" value="Por_som-like"/>
</dbReference>
<dbReference type="Pfam" id="PF00395">
    <property type="entry name" value="SLH"/>
    <property type="match status" value="1"/>
</dbReference>
<dbReference type="GO" id="GO:0015288">
    <property type="term" value="F:porin activity"/>
    <property type="evidence" value="ECO:0007669"/>
    <property type="project" value="InterPro"/>
</dbReference>
<dbReference type="PROSITE" id="PS51272">
    <property type="entry name" value="SLH"/>
    <property type="match status" value="1"/>
</dbReference>
<gene>
    <name evidence="5" type="ORF">ENR64_23250</name>
</gene>
<feature type="signal peptide" evidence="2">
    <location>
        <begin position="1"/>
        <end position="28"/>
    </location>
</feature>
<dbReference type="NCBIfam" id="NF033921">
    <property type="entry name" value="por_somb"/>
    <property type="match status" value="1"/>
</dbReference>
<comment type="similarity">
    <text evidence="1 2">Belongs to the OprB family.</text>
</comment>
<dbReference type="GO" id="GO:0008643">
    <property type="term" value="P:carbohydrate transport"/>
    <property type="evidence" value="ECO:0007669"/>
    <property type="project" value="InterPro"/>
</dbReference>
<dbReference type="PANTHER" id="PTHR43308:SF1">
    <property type="entry name" value="OUTER MEMBRANE PROTEIN ALPHA"/>
    <property type="match status" value="1"/>
</dbReference>
<reference evidence="5" key="1">
    <citation type="journal article" date="2020" name="mSystems">
        <title>Genome- and Community-Level Interaction Insights into Carbon Utilization and Element Cycling Functions of Hydrothermarchaeota in Hydrothermal Sediment.</title>
        <authorList>
            <person name="Zhou Z."/>
            <person name="Liu Y."/>
            <person name="Xu W."/>
            <person name="Pan J."/>
            <person name="Luo Z.H."/>
            <person name="Li M."/>
        </authorList>
    </citation>
    <scope>NUCLEOTIDE SEQUENCE [LARGE SCALE GENOMIC DNA]</scope>
    <source>
        <strain evidence="5">SpSt-418</strain>
    </source>
</reference>